<keyword evidence="3" id="KW-0326">Glycosidase</keyword>
<dbReference type="Gene3D" id="2.60.120.200">
    <property type="match status" value="1"/>
</dbReference>
<sequence length="79" mass="9086">MVSGVSTDFHVYKLEWTATDIKFFVDDQQFHQVANDATLPFDKDFFFIMNIAMGGDFGGVIDPSFVESTMEVDYIRVYQ</sequence>
<evidence type="ECO:0000256" key="1">
    <source>
        <dbReference type="ARBA" id="ARBA00006865"/>
    </source>
</evidence>
<feature type="domain" description="GH16" evidence="2">
    <location>
        <begin position="1"/>
        <end position="79"/>
    </location>
</feature>
<name>A0A090WI60_NONUL</name>
<keyword evidence="3" id="KW-0378">Hydrolase</keyword>
<proteinExistence type="inferred from homology"/>
<dbReference type="Pfam" id="PF00722">
    <property type="entry name" value="Glyco_hydro_16"/>
    <property type="match status" value="1"/>
</dbReference>
<dbReference type="PROSITE" id="PS51762">
    <property type="entry name" value="GH16_2"/>
    <property type="match status" value="1"/>
</dbReference>
<protein>
    <submittedName>
        <fullName evidence="3">Beta-glucanase</fullName>
        <ecNumber evidence="3">3.2.1.73</ecNumber>
    </submittedName>
</protein>
<organism evidence="3 4">
    <name type="scientific">Nonlabens ulvanivorans</name>
    <name type="common">Persicivirga ulvanivorans</name>
    <dbReference type="NCBI Taxonomy" id="906888"/>
    <lineage>
        <taxon>Bacteria</taxon>
        <taxon>Pseudomonadati</taxon>
        <taxon>Bacteroidota</taxon>
        <taxon>Flavobacteriia</taxon>
        <taxon>Flavobacteriales</taxon>
        <taxon>Flavobacteriaceae</taxon>
        <taxon>Nonlabens</taxon>
    </lineage>
</organism>
<dbReference type="GO" id="GO:0005975">
    <property type="term" value="P:carbohydrate metabolic process"/>
    <property type="evidence" value="ECO:0007669"/>
    <property type="project" value="InterPro"/>
</dbReference>
<dbReference type="Proteomes" id="UP000029647">
    <property type="component" value="Unassembled WGS sequence"/>
</dbReference>
<dbReference type="PANTHER" id="PTHR10963">
    <property type="entry name" value="GLYCOSYL HYDROLASE-RELATED"/>
    <property type="match status" value="1"/>
</dbReference>
<dbReference type="EMBL" id="BBNT01000007">
    <property type="protein sequence ID" value="GAL75903.1"/>
    <property type="molecule type" value="Genomic_DNA"/>
</dbReference>
<reference evidence="3 4" key="1">
    <citation type="journal article" date="2014" name="Genome Announc.">
        <title>Draft Genome Sequences of Marine Flavobacterium Nonlabens Strains NR17, NR24, NR27, NR32, NR33, and Ara13.</title>
        <authorList>
            <person name="Nakanishi M."/>
            <person name="Meirelles P."/>
            <person name="Suzuki R."/>
            <person name="Takatani N."/>
            <person name="Mino S."/>
            <person name="Suda W."/>
            <person name="Oshima K."/>
            <person name="Hattori M."/>
            <person name="Ohkuma M."/>
            <person name="Hosokawa M."/>
            <person name="Miyashita K."/>
            <person name="Thompson F.L."/>
            <person name="Niwa A."/>
            <person name="Sawabe T."/>
            <person name="Sawabe T."/>
        </authorList>
    </citation>
    <scope>NUCLEOTIDE SEQUENCE [LARGE SCALE GENOMIC DNA]</scope>
    <source>
        <strain evidence="4">JCM19275</strain>
    </source>
</reference>
<evidence type="ECO:0000259" key="2">
    <source>
        <dbReference type="PROSITE" id="PS51762"/>
    </source>
</evidence>
<dbReference type="GO" id="GO:0042972">
    <property type="term" value="F:licheninase activity"/>
    <property type="evidence" value="ECO:0007669"/>
    <property type="project" value="UniProtKB-EC"/>
</dbReference>
<comment type="similarity">
    <text evidence="1">Belongs to the glycosyl hydrolase 16 family.</text>
</comment>
<dbReference type="InterPro" id="IPR013320">
    <property type="entry name" value="ConA-like_dom_sf"/>
</dbReference>
<evidence type="ECO:0000313" key="3">
    <source>
        <dbReference type="EMBL" id="GAL75903.1"/>
    </source>
</evidence>
<dbReference type="EC" id="3.2.1.73" evidence="3"/>
<dbReference type="CDD" id="cd08023">
    <property type="entry name" value="GH16_laminarinase_like"/>
    <property type="match status" value="1"/>
</dbReference>
<comment type="caution">
    <text evidence="3">The sequence shown here is derived from an EMBL/GenBank/DDBJ whole genome shotgun (WGS) entry which is preliminary data.</text>
</comment>
<accession>A0A090WI60</accession>
<dbReference type="AlphaFoldDB" id="A0A090WI60"/>
<dbReference type="PANTHER" id="PTHR10963:SF55">
    <property type="entry name" value="GLYCOSIDE HYDROLASE FAMILY 16 PROTEIN"/>
    <property type="match status" value="1"/>
</dbReference>
<dbReference type="InterPro" id="IPR000757">
    <property type="entry name" value="Beta-glucanase-like"/>
</dbReference>
<gene>
    <name evidence="3" type="ORF">JCM19275_127</name>
</gene>
<dbReference type="SUPFAM" id="SSF49899">
    <property type="entry name" value="Concanavalin A-like lectins/glucanases"/>
    <property type="match status" value="1"/>
</dbReference>
<evidence type="ECO:0000313" key="4">
    <source>
        <dbReference type="Proteomes" id="UP000029647"/>
    </source>
</evidence>
<dbReference type="InterPro" id="IPR050546">
    <property type="entry name" value="Glycosyl_Hydrlase_16"/>
</dbReference>